<dbReference type="Proteomes" id="UP000002320">
    <property type="component" value="Unassembled WGS sequence"/>
</dbReference>
<evidence type="ECO:0000313" key="2">
    <source>
        <dbReference type="EMBL" id="EDS45770.1"/>
    </source>
</evidence>
<feature type="compositionally biased region" description="Polar residues" evidence="1">
    <location>
        <begin position="335"/>
        <end position="345"/>
    </location>
</feature>
<dbReference type="KEGG" id="cqu:CpipJ_CPIJ017687"/>
<accession>B0XDZ8</accession>
<dbReference type="FunCoup" id="B0XDZ8">
    <property type="interactions" value="1"/>
</dbReference>
<feature type="compositionally biased region" description="Basic residues" evidence="1">
    <location>
        <begin position="431"/>
        <end position="441"/>
    </location>
</feature>
<sequence>MADPQVQANDEQEIAEAQNSLTDLLYDVVAQGATTRLGGFVYRRIDSVLSTVEKTAKWSLPQPVLDGGDEASSDGSKISAPPLIRPLPWMLFLPALVVMRMVRVGLSLLALMVGRPPVTPASVVHFVQNKRRKLRALKYRGQKLGRISRAEAKAEDELQTTWLSRIIMPLRTIVCRPGRVVRQQNQQQDQQQPGRKRNAQERDVDDDDESGPEVDEGTVSELLDKYADDAGDSSFHADSASGESSDSSLSEQEKSAVEDVPSKPASEPAKKESNGHAPKEGSQARRKSDLNVESAPKPAENGSVDSSKKQDATKEPATKEPEKAEVKEDKPKATENGSTDGSKSQDAAKEERQKQEANKPKLNSTASDSERTDSKQTSVAGQKNQQEEDAAKNQSMSDVKTNFQQKNKQQQPNQPQNQPQQTNANGGTGGKKQKRPSQGHQ</sequence>
<keyword evidence="4" id="KW-1185">Reference proteome</keyword>
<feature type="region of interest" description="Disordered" evidence="1">
    <location>
        <begin position="229"/>
        <end position="441"/>
    </location>
</feature>
<dbReference type="InterPro" id="IPR032150">
    <property type="entry name" value="DUF4820"/>
</dbReference>
<feature type="region of interest" description="Disordered" evidence="1">
    <location>
        <begin position="181"/>
        <end position="216"/>
    </location>
</feature>
<feature type="compositionally biased region" description="Polar residues" evidence="1">
    <location>
        <begin position="375"/>
        <end position="384"/>
    </location>
</feature>
<feature type="compositionally biased region" description="Basic and acidic residues" evidence="1">
    <location>
        <begin position="251"/>
        <end position="261"/>
    </location>
</feature>
<feature type="compositionally biased region" description="Low complexity" evidence="1">
    <location>
        <begin position="400"/>
        <end position="425"/>
    </location>
</feature>
<reference evidence="3" key="2">
    <citation type="submission" date="2020-05" db="UniProtKB">
        <authorList>
            <consortium name="EnsemblMetazoa"/>
        </authorList>
    </citation>
    <scope>IDENTIFICATION</scope>
    <source>
        <strain evidence="3">JHB</strain>
    </source>
</reference>
<dbReference type="HOGENOM" id="CLU_565267_0_0_1"/>
<dbReference type="AlphaFoldDB" id="B0XDZ8"/>
<reference evidence="2" key="1">
    <citation type="submission" date="2007-03" db="EMBL/GenBank/DDBJ databases">
        <title>Annotation of Culex pipiens quinquefasciatus.</title>
        <authorList>
            <consortium name="The Broad Institute Genome Sequencing Platform"/>
            <person name="Atkinson P.W."/>
            <person name="Hemingway J."/>
            <person name="Christensen B.M."/>
            <person name="Higgs S."/>
            <person name="Kodira C."/>
            <person name="Hannick L."/>
            <person name="Megy K."/>
            <person name="O'Leary S."/>
            <person name="Pearson M."/>
            <person name="Haas B.J."/>
            <person name="Mauceli E."/>
            <person name="Wortman J.R."/>
            <person name="Lee N.H."/>
            <person name="Guigo R."/>
            <person name="Stanke M."/>
            <person name="Alvarado L."/>
            <person name="Amedeo P."/>
            <person name="Antoine C.H."/>
            <person name="Arensburger P."/>
            <person name="Bidwell S.L."/>
            <person name="Crawford M."/>
            <person name="Camaro F."/>
            <person name="Devon K."/>
            <person name="Engels R."/>
            <person name="Hammond M."/>
            <person name="Howarth C."/>
            <person name="Koehrsen M."/>
            <person name="Lawson D."/>
            <person name="Montgomery P."/>
            <person name="Nene V."/>
            <person name="Nusbaum C."/>
            <person name="Puiu D."/>
            <person name="Romero-Severson J."/>
            <person name="Severson D.W."/>
            <person name="Shumway M."/>
            <person name="Sisk P."/>
            <person name="Stolte C."/>
            <person name="Zeng Q."/>
            <person name="Eisenstadt E."/>
            <person name="Fraser-Liggett C."/>
            <person name="Strausberg R."/>
            <person name="Galagan J."/>
            <person name="Birren B."/>
            <person name="Collins F.H."/>
        </authorList>
    </citation>
    <scope>NUCLEOTIDE SEQUENCE [LARGE SCALE GENOMIC DNA]</scope>
    <source>
        <strain evidence="2">JHB</strain>
    </source>
</reference>
<dbReference type="eggNOG" id="ENOG502S7E4">
    <property type="taxonomic scope" value="Eukaryota"/>
</dbReference>
<dbReference type="EnsemblMetazoa" id="CPIJ017687-RA">
    <property type="protein sequence ID" value="CPIJ017687-PA"/>
    <property type="gene ID" value="CPIJ017687"/>
</dbReference>
<feature type="compositionally biased region" description="Basic and acidic residues" evidence="1">
    <location>
        <begin position="346"/>
        <end position="359"/>
    </location>
</feature>
<dbReference type="OMA" id="MVICTRP"/>
<gene>
    <name evidence="3" type="primary">6051435</name>
    <name evidence="2" type="ORF">CpipJ_CPIJ017687</name>
</gene>
<dbReference type="OrthoDB" id="7398970at2759"/>
<name>B0XDZ8_CULQU</name>
<dbReference type="VEuPathDB" id="VectorBase:CQUJHB018333"/>
<protein>
    <submittedName>
        <fullName evidence="2 3">Uncharacterized protein</fullName>
    </submittedName>
</protein>
<proteinExistence type="predicted"/>
<organism>
    <name type="scientific">Culex quinquefasciatus</name>
    <name type="common">Southern house mosquito</name>
    <name type="synonym">Culex pungens</name>
    <dbReference type="NCBI Taxonomy" id="7176"/>
    <lineage>
        <taxon>Eukaryota</taxon>
        <taxon>Metazoa</taxon>
        <taxon>Ecdysozoa</taxon>
        <taxon>Arthropoda</taxon>
        <taxon>Hexapoda</taxon>
        <taxon>Insecta</taxon>
        <taxon>Pterygota</taxon>
        <taxon>Neoptera</taxon>
        <taxon>Endopterygota</taxon>
        <taxon>Diptera</taxon>
        <taxon>Nematocera</taxon>
        <taxon>Culicoidea</taxon>
        <taxon>Culicidae</taxon>
        <taxon>Culicinae</taxon>
        <taxon>Culicini</taxon>
        <taxon>Culex</taxon>
        <taxon>Culex</taxon>
    </lineage>
</organism>
<dbReference type="Pfam" id="PF16091">
    <property type="entry name" value="DUF4820"/>
    <property type="match status" value="1"/>
</dbReference>
<dbReference type="VEuPathDB" id="VectorBase:CPIJ017687"/>
<feature type="compositionally biased region" description="Low complexity" evidence="1">
    <location>
        <begin position="183"/>
        <end position="192"/>
    </location>
</feature>
<feature type="compositionally biased region" description="Basic and acidic residues" evidence="1">
    <location>
        <begin position="268"/>
        <end position="290"/>
    </location>
</feature>
<feature type="compositionally biased region" description="Basic and acidic residues" evidence="1">
    <location>
        <begin position="306"/>
        <end position="333"/>
    </location>
</feature>
<evidence type="ECO:0000256" key="1">
    <source>
        <dbReference type="SAM" id="MobiDB-lite"/>
    </source>
</evidence>
<dbReference type="InParanoid" id="B0XDZ8"/>
<evidence type="ECO:0000313" key="4">
    <source>
        <dbReference type="Proteomes" id="UP000002320"/>
    </source>
</evidence>
<evidence type="ECO:0000313" key="3">
    <source>
        <dbReference type="EnsemblMetazoa" id="CPIJ017687-PA"/>
    </source>
</evidence>
<feature type="compositionally biased region" description="Acidic residues" evidence="1">
    <location>
        <begin position="203"/>
        <end position="216"/>
    </location>
</feature>
<dbReference type="EMBL" id="DS232793">
    <property type="protein sequence ID" value="EDS45770.1"/>
    <property type="molecule type" value="Genomic_DNA"/>
</dbReference>
<feature type="compositionally biased region" description="Low complexity" evidence="1">
    <location>
        <begin position="239"/>
        <end position="250"/>
    </location>
</feature>